<protein>
    <submittedName>
        <fullName evidence="2">SFRICE_012474</fullName>
    </submittedName>
</protein>
<evidence type="ECO:0000256" key="1">
    <source>
        <dbReference type="SAM" id="MobiDB-lite"/>
    </source>
</evidence>
<name>A0A2H1VE03_SPOFR</name>
<accession>A0A2H1VE03</accession>
<proteinExistence type="predicted"/>
<dbReference type="AlphaFoldDB" id="A0A2H1VE03"/>
<sequence length="105" mass="12238">MPLRTPTFHNLCCKSHVIGDSVLPLRNFRKTEKSPVIHRTTRESNPRPLARQSHLQPLGQRGSHKYFSLCCIKRVGKYLKRNIDPEMCYEHAPPQSSRARKMRSE</sequence>
<feature type="compositionally biased region" description="Basic and acidic residues" evidence="1">
    <location>
        <begin position="33"/>
        <end position="45"/>
    </location>
</feature>
<organism evidence="2">
    <name type="scientific">Spodoptera frugiperda</name>
    <name type="common">Fall armyworm</name>
    <dbReference type="NCBI Taxonomy" id="7108"/>
    <lineage>
        <taxon>Eukaryota</taxon>
        <taxon>Metazoa</taxon>
        <taxon>Ecdysozoa</taxon>
        <taxon>Arthropoda</taxon>
        <taxon>Hexapoda</taxon>
        <taxon>Insecta</taxon>
        <taxon>Pterygota</taxon>
        <taxon>Neoptera</taxon>
        <taxon>Endopterygota</taxon>
        <taxon>Lepidoptera</taxon>
        <taxon>Glossata</taxon>
        <taxon>Ditrysia</taxon>
        <taxon>Noctuoidea</taxon>
        <taxon>Noctuidae</taxon>
        <taxon>Amphipyrinae</taxon>
        <taxon>Spodoptera</taxon>
    </lineage>
</organism>
<dbReference type="EMBL" id="ODYU01002045">
    <property type="protein sequence ID" value="SOQ39059.1"/>
    <property type="molecule type" value="Genomic_DNA"/>
</dbReference>
<gene>
    <name evidence="2" type="ORF">SFRICE_012474</name>
</gene>
<evidence type="ECO:0000313" key="2">
    <source>
        <dbReference type="EMBL" id="SOQ39059.1"/>
    </source>
</evidence>
<feature type="region of interest" description="Disordered" evidence="1">
    <location>
        <begin position="33"/>
        <end position="57"/>
    </location>
</feature>
<reference evidence="2" key="1">
    <citation type="submission" date="2016-07" db="EMBL/GenBank/DDBJ databases">
        <authorList>
            <person name="Bretaudeau A."/>
        </authorList>
    </citation>
    <scope>NUCLEOTIDE SEQUENCE</scope>
    <source>
        <strain evidence="2">Rice</strain>
        <tissue evidence="2">Whole body</tissue>
    </source>
</reference>